<sequence length="36" mass="4052">MEAKQTNLNKQNKKGFKVPNAYIIVIGIMVFVSILT</sequence>
<keyword evidence="1" id="KW-0472">Membrane</keyword>
<feature type="non-terminal residue" evidence="2">
    <location>
        <position position="36"/>
    </location>
</feature>
<dbReference type="EMBL" id="AZMM01015838">
    <property type="protein sequence ID" value="ETJ29638.1"/>
    <property type="molecule type" value="Genomic_DNA"/>
</dbReference>
<comment type="caution">
    <text evidence="2">The sequence shown here is derived from an EMBL/GenBank/DDBJ whole genome shotgun (WGS) entry which is preliminary data.</text>
</comment>
<reference evidence="2" key="1">
    <citation type="submission" date="2013-12" db="EMBL/GenBank/DDBJ databases">
        <title>A Varibaculum cambriense genome reconstructed from a premature infant gut community with otherwise low bacterial novelty that shifts toward anaerobic metabolism during the third week of life.</title>
        <authorList>
            <person name="Brown C.T."/>
            <person name="Sharon I."/>
            <person name="Thomas B.C."/>
            <person name="Castelle C.J."/>
            <person name="Morowitz M.J."/>
            <person name="Banfield J.F."/>
        </authorList>
    </citation>
    <scope>NUCLEOTIDE SEQUENCE</scope>
</reference>
<name>W1XH21_9ZZZZ</name>
<evidence type="ECO:0000256" key="1">
    <source>
        <dbReference type="SAM" id="Phobius"/>
    </source>
</evidence>
<feature type="transmembrane region" description="Helical" evidence="1">
    <location>
        <begin position="20"/>
        <end position="35"/>
    </location>
</feature>
<proteinExistence type="predicted"/>
<keyword evidence="1" id="KW-1133">Transmembrane helix</keyword>
<gene>
    <name evidence="2" type="ORF">Q604_UNBC15838G0001</name>
</gene>
<dbReference type="AlphaFoldDB" id="W1XH21"/>
<organism evidence="2">
    <name type="scientific">human gut metagenome</name>
    <dbReference type="NCBI Taxonomy" id="408170"/>
    <lineage>
        <taxon>unclassified sequences</taxon>
        <taxon>metagenomes</taxon>
        <taxon>organismal metagenomes</taxon>
    </lineage>
</organism>
<keyword evidence="1" id="KW-0812">Transmembrane</keyword>
<accession>W1XH21</accession>
<protein>
    <submittedName>
        <fullName evidence="2">Uncharacterized protein</fullName>
    </submittedName>
</protein>
<evidence type="ECO:0000313" key="2">
    <source>
        <dbReference type="EMBL" id="ETJ29638.1"/>
    </source>
</evidence>